<sequence>MTEPLSLAQAADRLRTDHSLLLAAVDGLDGDALARDFATSAGPLGDFCASLHDLVAHVLMWDEINLAVLTEADRGRDHWSLAPAFETAETGRALNRAGVAAGRLLAADLLLDRLASTRAALLDQFAGYAEEDWRDRVGPLATRVFTVPGRPSFWHAALHLDAVPAGAR</sequence>
<gene>
    <name evidence="2" type="ORF">SAMN05421812_122102</name>
</gene>
<dbReference type="Gene3D" id="1.20.120.450">
    <property type="entry name" value="dinb family like domain"/>
    <property type="match status" value="1"/>
</dbReference>
<accession>A0A239PFR8</accession>
<feature type="domain" description="Mycothiol-dependent maleylpyruvate isomerase metal-binding" evidence="1">
    <location>
        <begin position="51"/>
        <end position="141"/>
    </location>
</feature>
<dbReference type="AlphaFoldDB" id="A0A239PFR8"/>
<dbReference type="GO" id="GO:0046872">
    <property type="term" value="F:metal ion binding"/>
    <property type="evidence" value="ECO:0007669"/>
    <property type="project" value="InterPro"/>
</dbReference>
<evidence type="ECO:0000313" key="3">
    <source>
        <dbReference type="Proteomes" id="UP000198362"/>
    </source>
</evidence>
<dbReference type="Proteomes" id="UP000198362">
    <property type="component" value="Unassembled WGS sequence"/>
</dbReference>
<dbReference type="SUPFAM" id="SSF109854">
    <property type="entry name" value="DinB/YfiT-like putative metalloenzymes"/>
    <property type="match status" value="1"/>
</dbReference>
<organism evidence="2 3">
    <name type="scientific">Asanoa hainanensis</name>
    <dbReference type="NCBI Taxonomy" id="560556"/>
    <lineage>
        <taxon>Bacteria</taxon>
        <taxon>Bacillati</taxon>
        <taxon>Actinomycetota</taxon>
        <taxon>Actinomycetes</taxon>
        <taxon>Micromonosporales</taxon>
        <taxon>Micromonosporaceae</taxon>
        <taxon>Asanoa</taxon>
    </lineage>
</organism>
<keyword evidence="3" id="KW-1185">Reference proteome</keyword>
<proteinExistence type="predicted"/>
<name>A0A239PFR8_9ACTN</name>
<dbReference type="RefSeq" id="WP_179266529.1">
    <property type="nucleotide sequence ID" value="NZ_FZPH01000022.1"/>
</dbReference>
<dbReference type="InterPro" id="IPR034660">
    <property type="entry name" value="DinB/YfiT-like"/>
</dbReference>
<dbReference type="InterPro" id="IPR024344">
    <property type="entry name" value="MDMPI_metal-binding"/>
</dbReference>
<evidence type="ECO:0000259" key="1">
    <source>
        <dbReference type="Pfam" id="PF11716"/>
    </source>
</evidence>
<dbReference type="Pfam" id="PF11716">
    <property type="entry name" value="MDMPI_N"/>
    <property type="match status" value="1"/>
</dbReference>
<reference evidence="2 3" key="1">
    <citation type="submission" date="2017-06" db="EMBL/GenBank/DDBJ databases">
        <authorList>
            <person name="Kim H.J."/>
            <person name="Triplett B.A."/>
        </authorList>
    </citation>
    <scope>NUCLEOTIDE SEQUENCE [LARGE SCALE GENOMIC DNA]</scope>
    <source>
        <strain evidence="2 3">CGMCC 4.5593</strain>
    </source>
</reference>
<dbReference type="EMBL" id="FZPH01000022">
    <property type="protein sequence ID" value="SNT65444.1"/>
    <property type="molecule type" value="Genomic_DNA"/>
</dbReference>
<evidence type="ECO:0000313" key="2">
    <source>
        <dbReference type="EMBL" id="SNT65444.1"/>
    </source>
</evidence>
<protein>
    <recommendedName>
        <fullName evidence="1">Mycothiol-dependent maleylpyruvate isomerase metal-binding domain-containing protein</fullName>
    </recommendedName>
</protein>